<dbReference type="RefSeq" id="WP_137770925.1">
    <property type="nucleotide sequence ID" value="NZ_BAAAIS010000003.1"/>
</dbReference>
<evidence type="ECO:0000256" key="1">
    <source>
        <dbReference type="ARBA" id="ARBA00022723"/>
    </source>
</evidence>
<dbReference type="Gene3D" id="3.60.21.10">
    <property type="match status" value="1"/>
</dbReference>
<feature type="transmembrane region" description="Helical" evidence="3">
    <location>
        <begin position="37"/>
        <end position="58"/>
    </location>
</feature>
<evidence type="ECO:0000256" key="3">
    <source>
        <dbReference type="SAM" id="Phobius"/>
    </source>
</evidence>
<dbReference type="InterPro" id="IPR004843">
    <property type="entry name" value="Calcineurin-like_PHP"/>
</dbReference>
<dbReference type="PANTHER" id="PTHR31302:SF31">
    <property type="entry name" value="PHOSPHODIESTERASE YAEI"/>
    <property type="match status" value="1"/>
</dbReference>
<keyword evidence="2" id="KW-0378">Hydrolase</keyword>
<dbReference type="PANTHER" id="PTHR31302">
    <property type="entry name" value="TRANSMEMBRANE PROTEIN WITH METALLOPHOSPHOESTERASE DOMAIN-RELATED"/>
    <property type="match status" value="1"/>
</dbReference>
<organism evidence="5 6">
    <name type="scientific">Brachybacterium rhamnosum</name>
    <dbReference type="NCBI Taxonomy" id="173361"/>
    <lineage>
        <taxon>Bacteria</taxon>
        <taxon>Bacillati</taxon>
        <taxon>Actinomycetota</taxon>
        <taxon>Actinomycetes</taxon>
        <taxon>Micrococcales</taxon>
        <taxon>Dermabacteraceae</taxon>
        <taxon>Brachybacterium</taxon>
    </lineage>
</organism>
<protein>
    <submittedName>
        <fullName evidence="5">Metallophosphoesterase</fullName>
    </submittedName>
</protein>
<dbReference type="Proteomes" id="UP001597280">
    <property type="component" value="Unassembled WGS sequence"/>
</dbReference>
<name>A0ABW4Q1S8_9MICO</name>
<dbReference type="InterPro" id="IPR029052">
    <property type="entry name" value="Metallo-depent_PP-like"/>
</dbReference>
<evidence type="ECO:0000313" key="5">
    <source>
        <dbReference type="EMBL" id="MFD1835653.1"/>
    </source>
</evidence>
<keyword evidence="3" id="KW-0812">Transmembrane</keyword>
<keyword evidence="6" id="KW-1185">Reference proteome</keyword>
<reference evidence="6" key="1">
    <citation type="journal article" date="2019" name="Int. J. Syst. Evol. Microbiol.">
        <title>The Global Catalogue of Microorganisms (GCM) 10K type strain sequencing project: providing services to taxonomists for standard genome sequencing and annotation.</title>
        <authorList>
            <consortium name="The Broad Institute Genomics Platform"/>
            <consortium name="The Broad Institute Genome Sequencing Center for Infectious Disease"/>
            <person name="Wu L."/>
            <person name="Ma J."/>
        </authorList>
    </citation>
    <scope>NUCLEOTIDE SEQUENCE [LARGE SCALE GENOMIC DNA]</scope>
    <source>
        <strain evidence="6">JCM 11650</strain>
    </source>
</reference>
<accession>A0ABW4Q1S8</accession>
<sequence length="317" mass="32663">MSIPLGTGPDDSGSGGVLAPLDVAAPVLEPHSRRRVLAARAVLALLLALAVGAAWLVWDNRRLVVTPVAVAASTWPAGERPLRIAHVSDLHGGGDSAARAALVEAVAAQHPDLVVITGDLVDRRTRDLSGALEVASSLAGIAPTTMVLGNHEADSPLRDELLAGMTGAGVQVLRDEATTIEVRGTTVTVAGIDDPRVASVDGVVPADPGTVLDSLRLPTDAPVVLLAHRPELWEHYVREDVDLVLSGHAHGGQVRVPGIGGLYAPHQGWLPALTEGAHVSGTTTMVISRGLGDGMLPVRVNNPHELVIVDLAASPSG</sequence>
<evidence type="ECO:0000313" key="6">
    <source>
        <dbReference type="Proteomes" id="UP001597280"/>
    </source>
</evidence>
<keyword evidence="3" id="KW-0472">Membrane</keyword>
<dbReference type="EMBL" id="JBHUFL010000003">
    <property type="protein sequence ID" value="MFD1835653.1"/>
    <property type="molecule type" value="Genomic_DNA"/>
</dbReference>
<comment type="caution">
    <text evidence="5">The sequence shown here is derived from an EMBL/GenBank/DDBJ whole genome shotgun (WGS) entry which is preliminary data.</text>
</comment>
<dbReference type="Pfam" id="PF00149">
    <property type="entry name" value="Metallophos"/>
    <property type="match status" value="1"/>
</dbReference>
<evidence type="ECO:0000259" key="4">
    <source>
        <dbReference type="Pfam" id="PF00149"/>
    </source>
</evidence>
<dbReference type="SUPFAM" id="SSF56300">
    <property type="entry name" value="Metallo-dependent phosphatases"/>
    <property type="match status" value="1"/>
</dbReference>
<keyword evidence="3" id="KW-1133">Transmembrane helix</keyword>
<dbReference type="InterPro" id="IPR051158">
    <property type="entry name" value="Metallophosphoesterase_sf"/>
</dbReference>
<evidence type="ECO:0000256" key="2">
    <source>
        <dbReference type="ARBA" id="ARBA00022801"/>
    </source>
</evidence>
<gene>
    <name evidence="5" type="ORF">ACFSDA_11300</name>
</gene>
<keyword evidence="1" id="KW-0479">Metal-binding</keyword>
<proteinExistence type="predicted"/>
<feature type="domain" description="Calcineurin-like phosphoesterase" evidence="4">
    <location>
        <begin position="82"/>
        <end position="251"/>
    </location>
</feature>